<protein>
    <submittedName>
        <fullName evidence="2">PEP-CTERM sorting domain-containing protein</fullName>
    </submittedName>
</protein>
<comment type="caution">
    <text evidence="2">The sequence shown here is derived from an EMBL/GenBank/DDBJ whole genome shotgun (WGS) entry which is preliminary data.</text>
</comment>
<evidence type="ECO:0000259" key="1">
    <source>
        <dbReference type="Pfam" id="PF07589"/>
    </source>
</evidence>
<dbReference type="NCBIfam" id="NF035944">
    <property type="entry name" value="PEPxxWA-CTERM"/>
    <property type="match status" value="1"/>
</dbReference>
<evidence type="ECO:0000313" key="3">
    <source>
        <dbReference type="Proteomes" id="UP001138757"/>
    </source>
</evidence>
<name>A0A9X1DAA7_9SPHN</name>
<sequence>MLAAALFASPASAGLNLFQSFVGNYGLSTDGAGTLTGPDYQVNAFVPLGATVTAAYLYQATYNFTTPTKQAVSLNGNALAFGPNVANGTGCCGISSARADVTSIVAGVVNGGAGGTYSFDVSEGNTLETDGVALVVVYSLASLPTSTVAILDGWASVTGDTASINFSEPLDPTAPGFTADVRLGIGFSCCGQQSEVNVNGTTITSVAGNYDDAIGPCCNGALITVGGDDDPFSSFNPTYDTDHERYNLTDYINPGDLAITIRTSNASQDDNIFLLAGIFSGEATVVTPGVPEPATWAMMIGGFALAGAAMRRRKTAISFA</sequence>
<reference evidence="2" key="1">
    <citation type="submission" date="2021-05" db="EMBL/GenBank/DDBJ databases">
        <title>Genome of Sphingobium sp. strain.</title>
        <authorList>
            <person name="Fan R."/>
        </authorList>
    </citation>
    <scope>NUCLEOTIDE SEQUENCE</scope>
    <source>
        <strain evidence="2">H33</strain>
    </source>
</reference>
<accession>A0A9X1DAA7</accession>
<dbReference type="InterPro" id="IPR013424">
    <property type="entry name" value="Ice-binding_C"/>
</dbReference>
<keyword evidence="3" id="KW-1185">Reference proteome</keyword>
<dbReference type="AlphaFoldDB" id="A0A9X1DAA7"/>
<dbReference type="Proteomes" id="UP001138757">
    <property type="component" value="Unassembled WGS sequence"/>
</dbReference>
<evidence type="ECO:0000313" key="2">
    <source>
        <dbReference type="EMBL" id="MBT2186261.1"/>
    </source>
</evidence>
<dbReference type="NCBIfam" id="TIGR02595">
    <property type="entry name" value="PEP_CTERM"/>
    <property type="match status" value="1"/>
</dbReference>
<feature type="domain" description="Ice-binding protein C-terminal" evidence="1">
    <location>
        <begin position="290"/>
        <end position="313"/>
    </location>
</feature>
<proteinExistence type="predicted"/>
<dbReference type="EMBL" id="JAHGAW010000003">
    <property type="protein sequence ID" value="MBT2186261.1"/>
    <property type="molecule type" value="Genomic_DNA"/>
</dbReference>
<gene>
    <name evidence="2" type="ORF">KK488_04805</name>
</gene>
<organism evidence="2 3">
    <name type="scientific">Sphingobium nicotianae</name>
    <dbReference type="NCBI Taxonomy" id="2782607"/>
    <lineage>
        <taxon>Bacteria</taxon>
        <taxon>Pseudomonadati</taxon>
        <taxon>Pseudomonadota</taxon>
        <taxon>Alphaproteobacteria</taxon>
        <taxon>Sphingomonadales</taxon>
        <taxon>Sphingomonadaceae</taxon>
        <taxon>Sphingobium</taxon>
    </lineage>
</organism>
<dbReference type="Pfam" id="PF07589">
    <property type="entry name" value="PEP-CTERM"/>
    <property type="match status" value="1"/>
</dbReference>